<evidence type="ECO:0000256" key="1">
    <source>
        <dbReference type="SAM" id="MobiDB-lite"/>
    </source>
</evidence>
<sequence length="143" mass="16260">MTQCVYGLPCEEGDFLTLFSEPTPLENPIPSVSWIEAELAEMEGKDRHDPQYYEFLPDDPSLCDRQITGPSPDYVSRLSQDTHFTRHRPSRTIRTSNSKTPYINFITEASDLTASLQEARNARNLLRKKGKNRLQSISSLPDA</sequence>
<organism evidence="2 3">
    <name type="scientific">Aspergillus niger</name>
    <dbReference type="NCBI Taxonomy" id="5061"/>
    <lineage>
        <taxon>Eukaryota</taxon>
        <taxon>Fungi</taxon>
        <taxon>Dikarya</taxon>
        <taxon>Ascomycota</taxon>
        <taxon>Pezizomycotina</taxon>
        <taxon>Eurotiomycetes</taxon>
        <taxon>Eurotiomycetidae</taxon>
        <taxon>Eurotiales</taxon>
        <taxon>Aspergillaceae</taxon>
        <taxon>Aspergillus</taxon>
        <taxon>Aspergillus subgen. Circumdati</taxon>
    </lineage>
</organism>
<dbReference type="AlphaFoldDB" id="A0A9W6A9A7"/>
<evidence type="ECO:0000313" key="2">
    <source>
        <dbReference type="EMBL" id="GLA56083.1"/>
    </source>
</evidence>
<dbReference type="Proteomes" id="UP001144191">
    <property type="component" value="Unassembled WGS sequence"/>
</dbReference>
<accession>A0A9W6A9A7</accession>
<evidence type="ECO:0000313" key="3">
    <source>
        <dbReference type="Proteomes" id="UP001144191"/>
    </source>
</evidence>
<proteinExistence type="predicted"/>
<protein>
    <submittedName>
        <fullName evidence="2">Uncharacterized protein</fullName>
    </submittedName>
</protein>
<feature type="region of interest" description="Disordered" evidence="1">
    <location>
        <begin position="67"/>
        <end position="96"/>
    </location>
</feature>
<name>A0A9W6A9A7_ASPNG</name>
<gene>
    <name evidence="2" type="ORF">AnigIFM63604_004379</name>
</gene>
<reference evidence="2" key="1">
    <citation type="submission" date="2022-07" db="EMBL/GenBank/DDBJ databases">
        <title>Taxonomy of Aspergillus series Nigri: significant species reduction supported by multi-species coalescent approaches.</title>
        <authorList>
            <person name="Bian C."/>
            <person name="Kusuya Y."/>
            <person name="Sklenar F."/>
            <person name="D'hooge E."/>
            <person name="Yaguchi T."/>
            <person name="Takahashi H."/>
            <person name="Hubka V."/>
        </authorList>
    </citation>
    <scope>NUCLEOTIDE SEQUENCE</scope>
    <source>
        <strain evidence="2">IFM 63604</strain>
    </source>
</reference>
<comment type="caution">
    <text evidence="2">The sequence shown here is derived from an EMBL/GenBank/DDBJ whole genome shotgun (WGS) entry which is preliminary data.</text>
</comment>
<dbReference type="EMBL" id="BRPB01000232">
    <property type="protein sequence ID" value="GLA56083.1"/>
    <property type="molecule type" value="Genomic_DNA"/>
</dbReference>